<keyword evidence="4" id="KW-0249">Electron transport</keyword>
<keyword evidence="3" id="KW-0813">Transport</keyword>
<dbReference type="PANTHER" id="PTHR45663:SF11">
    <property type="entry name" value="GEO12009P1"/>
    <property type="match status" value="1"/>
</dbReference>
<dbReference type="AlphaFoldDB" id="A0A4P6YUJ8"/>
<evidence type="ECO:0000313" key="12">
    <source>
        <dbReference type="EMBL" id="QBO36420.1"/>
    </source>
</evidence>
<evidence type="ECO:0000256" key="7">
    <source>
        <dbReference type="NCBIfam" id="TIGR01068"/>
    </source>
</evidence>
<dbReference type="OrthoDB" id="9790390at2"/>
<proteinExistence type="inferred from homology"/>
<dbReference type="Gene3D" id="3.40.30.10">
    <property type="entry name" value="Glutaredoxin"/>
    <property type="match status" value="1"/>
</dbReference>
<feature type="site" description="Deprotonates C-terminal active site Cys" evidence="9">
    <location>
        <position position="22"/>
    </location>
</feature>
<dbReference type="InterPro" id="IPR013766">
    <property type="entry name" value="Thioredoxin_domain"/>
</dbReference>
<dbReference type="GO" id="GO:0015035">
    <property type="term" value="F:protein-disulfide reductase activity"/>
    <property type="evidence" value="ECO:0007669"/>
    <property type="project" value="UniProtKB-UniRule"/>
</dbReference>
<dbReference type="FunFam" id="3.40.30.10:FF:000001">
    <property type="entry name" value="Thioredoxin"/>
    <property type="match status" value="1"/>
</dbReference>
<comment type="similarity">
    <text evidence="1 8">Belongs to the thioredoxin family.</text>
</comment>
<evidence type="ECO:0000313" key="13">
    <source>
        <dbReference type="Proteomes" id="UP000292886"/>
    </source>
</evidence>
<protein>
    <recommendedName>
        <fullName evidence="2 7">Thioredoxin</fullName>
    </recommendedName>
</protein>
<dbReference type="InterPro" id="IPR036249">
    <property type="entry name" value="Thioredoxin-like_sf"/>
</dbReference>
<dbReference type="InterPro" id="IPR005746">
    <property type="entry name" value="Thioredoxin"/>
</dbReference>
<dbReference type="Proteomes" id="UP000292886">
    <property type="component" value="Chromosome"/>
</dbReference>
<dbReference type="SUPFAM" id="SSF52833">
    <property type="entry name" value="Thioredoxin-like"/>
    <property type="match status" value="1"/>
</dbReference>
<evidence type="ECO:0000256" key="10">
    <source>
        <dbReference type="PIRSR" id="PIRSR000077-4"/>
    </source>
</evidence>
<keyword evidence="13" id="KW-1185">Reference proteome</keyword>
<dbReference type="RefSeq" id="WP_133363497.1">
    <property type="nucleotide sequence ID" value="NZ_CP037940.1"/>
</dbReference>
<dbReference type="GO" id="GO:0045454">
    <property type="term" value="P:cell redox homeostasis"/>
    <property type="evidence" value="ECO:0007669"/>
    <property type="project" value="TreeGrafter"/>
</dbReference>
<evidence type="ECO:0000256" key="8">
    <source>
        <dbReference type="PIRNR" id="PIRNR000077"/>
    </source>
</evidence>
<feature type="active site" description="Nucleophile" evidence="9">
    <location>
        <position position="31"/>
    </location>
</feature>
<name>A0A4P6YUJ8_9LACO</name>
<evidence type="ECO:0000256" key="1">
    <source>
        <dbReference type="ARBA" id="ARBA00008987"/>
    </source>
</evidence>
<evidence type="ECO:0000256" key="6">
    <source>
        <dbReference type="ARBA" id="ARBA00023284"/>
    </source>
</evidence>
<gene>
    <name evidence="12" type="primary">trxA</name>
    <name evidence="12" type="ORF">EQG49_08045</name>
</gene>
<feature type="disulfide bond" description="Redox-active" evidence="10">
    <location>
        <begin position="28"/>
        <end position="31"/>
    </location>
</feature>
<feature type="site" description="Contributes to redox potential value" evidence="9">
    <location>
        <position position="29"/>
    </location>
</feature>
<reference evidence="13" key="1">
    <citation type="submission" date="2019-03" db="EMBL/GenBank/DDBJ databases">
        <title>Weissella sp. 26KH-42 Genome sequencing.</title>
        <authorList>
            <person name="Heo J."/>
            <person name="Kim S.-J."/>
            <person name="Kim J.-S."/>
            <person name="Hong S.-B."/>
            <person name="Kwon S.-W."/>
        </authorList>
    </citation>
    <scope>NUCLEOTIDE SEQUENCE [LARGE SCALE GENOMIC DNA]</scope>
    <source>
        <strain evidence="13">26KH-42</strain>
    </source>
</reference>
<sequence length="109" mass="12039">MATTITGENIATETAEGLTLVDFWADWCAPCKMMNPILEQLEGEYGDQIKFGKLDVDGNTAIAEEYRVMSIPSLVLFRNGKAIEKVSGLYPKDKLAEYIEAKIGEATDM</sequence>
<dbReference type="PANTHER" id="PTHR45663">
    <property type="entry name" value="GEO12009P1"/>
    <property type="match status" value="1"/>
</dbReference>
<evidence type="ECO:0000256" key="3">
    <source>
        <dbReference type="ARBA" id="ARBA00022448"/>
    </source>
</evidence>
<dbReference type="KEGG" id="wei:EQG49_08045"/>
<dbReference type="PROSITE" id="PS00194">
    <property type="entry name" value="THIOREDOXIN_1"/>
    <property type="match status" value="1"/>
</dbReference>
<evidence type="ECO:0000256" key="9">
    <source>
        <dbReference type="PIRSR" id="PIRSR000077-1"/>
    </source>
</evidence>
<evidence type="ECO:0000256" key="4">
    <source>
        <dbReference type="ARBA" id="ARBA00022982"/>
    </source>
</evidence>
<accession>A0A4P6YUJ8</accession>
<dbReference type="PRINTS" id="PR00421">
    <property type="entry name" value="THIOREDOXIN"/>
</dbReference>
<dbReference type="CDD" id="cd02947">
    <property type="entry name" value="TRX_family"/>
    <property type="match status" value="1"/>
</dbReference>
<dbReference type="GO" id="GO:0005829">
    <property type="term" value="C:cytosol"/>
    <property type="evidence" value="ECO:0007669"/>
    <property type="project" value="TreeGrafter"/>
</dbReference>
<dbReference type="NCBIfam" id="TIGR01068">
    <property type="entry name" value="thioredoxin"/>
    <property type="match status" value="1"/>
</dbReference>
<feature type="site" description="Contributes to redox potential value" evidence="9">
    <location>
        <position position="30"/>
    </location>
</feature>
<keyword evidence="6 10" id="KW-0676">Redox-active center</keyword>
<dbReference type="EMBL" id="CP037940">
    <property type="protein sequence ID" value="QBO36420.1"/>
    <property type="molecule type" value="Genomic_DNA"/>
</dbReference>
<dbReference type="Pfam" id="PF00085">
    <property type="entry name" value="Thioredoxin"/>
    <property type="match status" value="1"/>
</dbReference>
<dbReference type="PIRSF" id="PIRSF000077">
    <property type="entry name" value="Thioredoxin"/>
    <property type="match status" value="1"/>
</dbReference>
<dbReference type="PROSITE" id="PS51352">
    <property type="entry name" value="THIOREDOXIN_2"/>
    <property type="match status" value="1"/>
</dbReference>
<organism evidence="12 13">
    <name type="scientific">Periweissella cryptocerci</name>
    <dbReference type="NCBI Taxonomy" id="2506420"/>
    <lineage>
        <taxon>Bacteria</taxon>
        <taxon>Bacillati</taxon>
        <taxon>Bacillota</taxon>
        <taxon>Bacilli</taxon>
        <taxon>Lactobacillales</taxon>
        <taxon>Lactobacillaceae</taxon>
        <taxon>Periweissella</taxon>
    </lineage>
</organism>
<evidence type="ECO:0000256" key="2">
    <source>
        <dbReference type="ARBA" id="ARBA00020570"/>
    </source>
</evidence>
<feature type="active site" description="Nucleophile" evidence="9">
    <location>
        <position position="28"/>
    </location>
</feature>
<feature type="domain" description="Thioredoxin" evidence="11">
    <location>
        <begin position="1"/>
        <end position="104"/>
    </location>
</feature>
<dbReference type="InterPro" id="IPR017937">
    <property type="entry name" value="Thioredoxin_CS"/>
</dbReference>
<evidence type="ECO:0000256" key="5">
    <source>
        <dbReference type="ARBA" id="ARBA00023157"/>
    </source>
</evidence>
<evidence type="ECO:0000259" key="11">
    <source>
        <dbReference type="PROSITE" id="PS51352"/>
    </source>
</evidence>
<keyword evidence="5 10" id="KW-1015">Disulfide bond</keyword>